<dbReference type="AlphaFoldDB" id="A0A917ZQ57"/>
<evidence type="ECO:0000259" key="1">
    <source>
        <dbReference type="Pfam" id="PF24837"/>
    </source>
</evidence>
<evidence type="ECO:0000313" key="3">
    <source>
        <dbReference type="Proteomes" id="UP000641932"/>
    </source>
</evidence>
<gene>
    <name evidence="2" type="ORF">GCM10012280_27050</name>
</gene>
<evidence type="ECO:0000313" key="2">
    <source>
        <dbReference type="EMBL" id="GGO87784.1"/>
    </source>
</evidence>
<accession>A0A917ZQ57</accession>
<dbReference type="EMBL" id="BMMS01000010">
    <property type="protein sequence ID" value="GGO87784.1"/>
    <property type="molecule type" value="Genomic_DNA"/>
</dbReference>
<comment type="caution">
    <text evidence="2">The sequence shown here is derived from an EMBL/GenBank/DDBJ whole genome shotgun (WGS) entry which is preliminary data.</text>
</comment>
<keyword evidence="3" id="KW-1185">Reference proteome</keyword>
<reference evidence="2" key="1">
    <citation type="journal article" date="2014" name="Int. J. Syst. Evol. Microbiol.">
        <title>Complete genome sequence of Corynebacterium casei LMG S-19264T (=DSM 44701T), isolated from a smear-ripened cheese.</title>
        <authorList>
            <consortium name="US DOE Joint Genome Institute (JGI-PGF)"/>
            <person name="Walter F."/>
            <person name="Albersmeier A."/>
            <person name="Kalinowski J."/>
            <person name="Ruckert C."/>
        </authorList>
    </citation>
    <scope>NUCLEOTIDE SEQUENCE</scope>
    <source>
        <strain evidence="2">CGMCC 4.7201</strain>
    </source>
</reference>
<dbReference type="Pfam" id="PF24837">
    <property type="entry name" value="AMIN-like"/>
    <property type="match status" value="1"/>
</dbReference>
<dbReference type="InterPro" id="IPR056303">
    <property type="entry name" value="AMIN-like"/>
</dbReference>
<organism evidence="2 3">
    <name type="scientific">Wenjunlia tyrosinilytica</name>
    <dbReference type="NCBI Taxonomy" id="1544741"/>
    <lineage>
        <taxon>Bacteria</taxon>
        <taxon>Bacillati</taxon>
        <taxon>Actinomycetota</taxon>
        <taxon>Actinomycetes</taxon>
        <taxon>Kitasatosporales</taxon>
        <taxon>Streptomycetaceae</taxon>
        <taxon>Wenjunlia</taxon>
    </lineage>
</organism>
<reference evidence="2" key="2">
    <citation type="submission" date="2020-09" db="EMBL/GenBank/DDBJ databases">
        <authorList>
            <person name="Sun Q."/>
            <person name="Zhou Y."/>
        </authorList>
    </citation>
    <scope>NUCLEOTIDE SEQUENCE</scope>
    <source>
        <strain evidence="2">CGMCC 4.7201</strain>
    </source>
</reference>
<protein>
    <recommendedName>
        <fullName evidence="1">AMIN-like domain-containing protein</fullName>
    </recommendedName>
</protein>
<dbReference type="Proteomes" id="UP000641932">
    <property type="component" value="Unassembled WGS sequence"/>
</dbReference>
<sequence>MGLTSLNKDSKAPVGDNWGVTMRRWITVLTAFALAVLGLAAGPVTAAGAATAPCPTGWGSLPKTGAGSGYKPLEDIRTGRHDCYDRMVLDVRGATSADAIGFRVGYVDRLYQDGSGDYIPVGGGAVIEVRIAAPSYDPATGEPTYDGKAGRHLPGVDVSGYRTFRDTRFASSFEGDTQVGLGVRARLPFRVFQTGGHLVVDVAHSW</sequence>
<feature type="domain" description="AMIN-like" evidence="1">
    <location>
        <begin position="72"/>
        <end position="204"/>
    </location>
</feature>
<name>A0A917ZQ57_9ACTN</name>
<proteinExistence type="predicted"/>